<evidence type="ECO:0000259" key="2">
    <source>
        <dbReference type="Pfam" id="PF13828"/>
    </source>
</evidence>
<dbReference type="InterPro" id="IPR025241">
    <property type="entry name" value="DUF4190"/>
</dbReference>
<keyword evidence="1" id="KW-0472">Membrane</keyword>
<gene>
    <name evidence="3" type="ORF">A2Y75_00335</name>
</gene>
<accession>A0A1F2WQ91</accession>
<evidence type="ECO:0000313" key="3">
    <source>
        <dbReference type="EMBL" id="OFW58970.1"/>
    </source>
</evidence>
<feature type="transmembrane region" description="Helical" evidence="1">
    <location>
        <begin position="39"/>
        <end position="65"/>
    </location>
</feature>
<protein>
    <recommendedName>
        <fullName evidence="2">DUF4190 domain-containing protein</fullName>
    </recommendedName>
</protein>
<dbReference type="Proteomes" id="UP000177876">
    <property type="component" value="Unassembled WGS sequence"/>
</dbReference>
<feature type="domain" description="DUF4190" evidence="2">
    <location>
        <begin position="2"/>
        <end position="60"/>
    </location>
</feature>
<feature type="transmembrane region" description="Helical" evidence="1">
    <location>
        <begin position="6"/>
        <end position="27"/>
    </location>
</feature>
<name>A0A1F2WQ91_9ACTN</name>
<keyword evidence="1" id="KW-0812">Transmembrane</keyword>
<sequence length="147" mass="15958">MGILAWVIPFAGILLAILAIIFGSIGIKRVNRNPNFLTGTGLAVAGLVLGVVGIGIAILFISIFVQVFSAAQSTAQEKTCKSQMRTILSASDIYAAYYDGRYPTSISQLVPDYIETEYRCPKDNAKYVIQWSENARPQITCPNHGSI</sequence>
<dbReference type="STRING" id="1797197.A2Y75_00335"/>
<proteinExistence type="predicted"/>
<comment type="caution">
    <text evidence="3">The sequence shown here is derived from an EMBL/GenBank/DDBJ whole genome shotgun (WGS) entry which is preliminary data.</text>
</comment>
<evidence type="ECO:0000256" key="1">
    <source>
        <dbReference type="SAM" id="Phobius"/>
    </source>
</evidence>
<dbReference type="EMBL" id="MELK01000019">
    <property type="protein sequence ID" value="OFW58970.1"/>
    <property type="molecule type" value="Genomic_DNA"/>
</dbReference>
<dbReference type="Pfam" id="PF13828">
    <property type="entry name" value="DUF4190"/>
    <property type="match status" value="1"/>
</dbReference>
<keyword evidence="1" id="KW-1133">Transmembrane helix</keyword>
<evidence type="ECO:0000313" key="4">
    <source>
        <dbReference type="Proteomes" id="UP000177876"/>
    </source>
</evidence>
<dbReference type="AlphaFoldDB" id="A0A1F2WQ91"/>
<organism evidence="3 4">
    <name type="scientific">Candidatus Solincola sediminis</name>
    <dbReference type="NCBI Taxonomy" id="1797199"/>
    <lineage>
        <taxon>Bacteria</taxon>
        <taxon>Bacillati</taxon>
        <taxon>Actinomycetota</taxon>
        <taxon>Candidatus Geothermincolia</taxon>
        <taxon>Candidatus Geothermincolales</taxon>
        <taxon>Candidatus Geothermincolaceae</taxon>
        <taxon>Candidatus Solincola</taxon>
    </lineage>
</organism>
<reference evidence="3 4" key="1">
    <citation type="journal article" date="2016" name="Nat. Commun.">
        <title>Thousands of microbial genomes shed light on interconnected biogeochemical processes in an aquifer system.</title>
        <authorList>
            <person name="Anantharaman K."/>
            <person name="Brown C.T."/>
            <person name="Hug L.A."/>
            <person name="Sharon I."/>
            <person name="Castelle C.J."/>
            <person name="Probst A.J."/>
            <person name="Thomas B.C."/>
            <person name="Singh A."/>
            <person name="Wilkins M.J."/>
            <person name="Karaoz U."/>
            <person name="Brodie E.L."/>
            <person name="Williams K.H."/>
            <person name="Hubbard S.S."/>
            <person name="Banfield J.F."/>
        </authorList>
    </citation>
    <scope>NUCLEOTIDE SEQUENCE [LARGE SCALE GENOMIC DNA]</scope>
</reference>